<sequence length="279" mass="31918">MRRNFYHVSLMINFFQHEGVNFFNLLKPREMWSSIALLGFAAVALADVDYNYQVTPAYIDKCIARMEKYNEKGVVPDYIFDAVESIKNDEAAKQALCDLTIAYHGGKWDEGVPHNFDELMEKVKEVSQTLYDLGVKVDATYRERVAMAPQTAQNNATKWEAIMYQISNPNREIAFCNFLEKGPEFAADMKKLLTECQNDPAYKEQLLKAFPTLSAVYKSDEFKAAQAFFGSEAAMKTIDCKVSETSINLKKIDFQDPKTLERLAKMFKMEDMVPTKPPQ</sequence>
<name>A0A2A2J5G0_9BILA</name>
<dbReference type="Proteomes" id="UP000218231">
    <property type="component" value="Unassembled WGS sequence"/>
</dbReference>
<proteinExistence type="predicted"/>
<dbReference type="EMBL" id="LIAE01010657">
    <property type="protein sequence ID" value="PAV57048.1"/>
    <property type="molecule type" value="Genomic_DNA"/>
</dbReference>
<accession>A0A2A2J5G0</accession>
<organism evidence="1 2">
    <name type="scientific">Diploscapter pachys</name>
    <dbReference type="NCBI Taxonomy" id="2018661"/>
    <lineage>
        <taxon>Eukaryota</taxon>
        <taxon>Metazoa</taxon>
        <taxon>Ecdysozoa</taxon>
        <taxon>Nematoda</taxon>
        <taxon>Chromadorea</taxon>
        <taxon>Rhabditida</taxon>
        <taxon>Rhabditina</taxon>
        <taxon>Rhabditomorpha</taxon>
        <taxon>Rhabditoidea</taxon>
        <taxon>Rhabditidae</taxon>
        <taxon>Diploscapter</taxon>
    </lineage>
</organism>
<keyword evidence="2" id="KW-1185">Reference proteome</keyword>
<dbReference type="STRING" id="2018661.A0A2A2J5G0"/>
<dbReference type="AlphaFoldDB" id="A0A2A2J5G0"/>
<evidence type="ECO:0000313" key="1">
    <source>
        <dbReference type="EMBL" id="PAV57048.1"/>
    </source>
</evidence>
<comment type="caution">
    <text evidence="1">The sequence shown here is derived from an EMBL/GenBank/DDBJ whole genome shotgun (WGS) entry which is preliminary data.</text>
</comment>
<evidence type="ECO:0000313" key="2">
    <source>
        <dbReference type="Proteomes" id="UP000218231"/>
    </source>
</evidence>
<protein>
    <submittedName>
        <fullName evidence="1">Uncharacterized protein</fullName>
    </submittedName>
</protein>
<reference evidence="1 2" key="1">
    <citation type="journal article" date="2017" name="Curr. Biol.">
        <title>Genome architecture and evolution of a unichromosomal asexual nematode.</title>
        <authorList>
            <person name="Fradin H."/>
            <person name="Zegar C."/>
            <person name="Gutwein M."/>
            <person name="Lucas J."/>
            <person name="Kovtun M."/>
            <person name="Corcoran D."/>
            <person name="Baugh L.R."/>
            <person name="Kiontke K."/>
            <person name="Gunsalus K."/>
            <person name="Fitch D.H."/>
            <person name="Piano F."/>
        </authorList>
    </citation>
    <scope>NUCLEOTIDE SEQUENCE [LARGE SCALE GENOMIC DNA]</scope>
    <source>
        <strain evidence="1">PF1309</strain>
    </source>
</reference>
<gene>
    <name evidence="1" type="ORF">WR25_26115</name>
</gene>